<evidence type="ECO:0000256" key="1">
    <source>
        <dbReference type="SAM" id="Phobius"/>
    </source>
</evidence>
<comment type="caution">
    <text evidence="2">The sequence shown here is derived from an EMBL/GenBank/DDBJ whole genome shotgun (WGS) entry which is preliminary data.</text>
</comment>
<accession>A0A9D3YSY3</accession>
<sequence>MFSHRPSPKTPEFMKYDRGVNGTASKHIMMSEIARFVINMFVMVCIALLRITMYTTNEFPLKPMKNKTT</sequence>
<reference evidence="2" key="2">
    <citation type="submission" date="2020-11" db="EMBL/GenBank/DDBJ databases">
        <authorList>
            <person name="McCartney M.A."/>
            <person name="Auch B."/>
            <person name="Kono T."/>
            <person name="Mallez S."/>
            <person name="Becker A."/>
            <person name="Gohl D.M."/>
            <person name="Silverstein K.A.T."/>
            <person name="Koren S."/>
            <person name="Bechman K.B."/>
            <person name="Herman A."/>
            <person name="Abrahante J.E."/>
            <person name="Garbe J."/>
        </authorList>
    </citation>
    <scope>NUCLEOTIDE SEQUENCE</scope>
    <source>
        <strain evidence="2">Duluth1</strain>
        <tissue evidence="2">Whole animal</tissue>
    </source>
</reference>
<dbReference type="AlphaFoldDB" id="A0A9D3YSY3"/>
<name>A0A9D3YSY3_DREPO</name>
<evidence type="ECO:0000313" key="2">
    <source>
        <dbReference type="EMBL" id="KAH3706755.1"/>
    </source>
</evidence>
<organism evidence="2 3">
    <name type="scientific">Dreissena polymorpha</name>
    <name type="common">Zebra mussel</name>
    <name type="synonym">Mytilus polymorpha</name>
    <dbReference type="NCBI Taxonomy" id="45954"/>
    <lineage>
        <taxon>Eukaryota</taxon>
        <taxon>Metazoa</taxon>
        <taxon>Spiralia</taxon>
        <taxon>Lophotrochozoa</taxon>
        <taxon>Mollusca</taxon>
        <taxon>Bivalvia</taxon>
        <taxon>Autobranchia</taxon>
        <taxon>Heteroconchia</taxon>
        <taxon>Euheterodonta</taxon>
        <taxon>Imparidentia</taxon>
        <taxon>Neoheterodontei</taxon>
        <taxon>Myida</taxon>
        <taxon>Dreissenoidea</taxon>
        <taxon>Dreissenidae</taxon>
        <taxon>Dreissena</taxon>
    </lineage>
</organism>
<proteinExistence type="predicted"/>
<keyword evidence="3" id="KW-1185">Reference proteome</keyword>
<dbReference type="EMBL" id="JAIWYP010000014">
    <property type="protein sequence ID" value="KAH3706755.1"/>
    <property type="molecule type" value="Genomic_DNA"/>
</dbReference>
<dbReference type="Proteomes" id="UP000828390">
    <property type="component" value="Unassembled WGS sequence"/>
</dbReference>
<keyword evidence="1" id="KW-0812">Transmembrane</keyword>
<evidence type="ECO:0000313" key="3">
    <source>
        <dbReference type="Proteomes" id="UP000828390"/>
    </source>
</evidence>
<keyword evidence="1" id="KW-1133">Transmembrane helix</keyword>
<keyword evidence="1" id="KW-0472">Membrane</keyword>
<gene>
    <name evidence="2" type="ORF">DPMN_066144</name>
</gene>
<feature type="transmembrane region" description="Helical" evidence="1">
    <location>
        <begin position="36"/>
        <end position="55"/>
    </location>
</feature>
<reference evidence="2" key="1">
    <citation type="journal article" date="2019" name="bioRxiv">
        <title>The Genome of the Zebra Mussel, Dreissena polymorpha: A Resource for Invasive Species Research.</title>
        <authorList>
            <person name="McCartney M.A."/>
            <person name="Auch B."/>
            <person name="Kono T."/>
            <person name="Mallez S."/>
            <person name="Zhang Y."/>
            <person name="Obille A."/>
            <person name="Becker A."/>
            <person name="Abrahante J.E."/>
            <person name="Garbe J."/>
            <person name="Badalamenti J.P."/>
            <person name="Herman A."/>
            <person name="Mangelson H."/>
            <person name="Liachko I."/>
            <person name="Sullivan S."/>
            <person name="Sone E.D."/>
            <person name="Koren S."/>
            <person name="Silverstein K.A.T."/>
            <person name="Beckman K.B."/>
            <person name="Gohl D.M."/>
        </authorList>
    </citation>
    <scope>NUCLEOTIDE SEQUENCE</scope>
    <source>
        <strain evidence="2">Duluth1</strain>
        <tissue evidence="2">Whole animal</tissue>
    </source>
</reference>
<protein>
    <submittedName>
        <fullName evidence="2">Uncharacterized protein</fullName>
    </submittedName>
</protein>